<evidence type="ECO:0000259" key="1">
    <source>
        <dbReference type="Pfam" id="PF14321"/>
    </source>
</evidence>
<feature type="domain" description="DUF4382" evidence="1">
    <location>
        <begin position="75"/>
        <end position="237"/>
    </location>
</feature>
<dbReference type="AlphaFoldDB" id="A0AAE6G0I6"/>
<accession>A0AAE6G0I6</accession>
<dbReference type="Pfam" id="PF14321">
    <property type="entry name" value="DUF4382"/>
    <property type="match status" value="1"/>
</dbReference>
<name>A0AAE6G0I6_MYXXA</name>
<evidence type="ECO:0000313" key="2">
    <source>
        <dbReference type="EMBL" id="QDE68758.1"/>
    </source>
</evidence>
<protein>
    <recommendedName>
        <fullName evidence="1">DUF4382 domain-containing protein</fullName>
    </recommendedName>
</protein>
<sequence length="354" mass="37219">MGVGLRAPCFRGDVSRFAWPVVSGPGHYVSNGPVFQRALFRDVPTMTLRSRLRSTLLALLPIALLPLMACGGNEGKVTLLLTDAPGDDIRTAVVTISEIYLQGGDGKGGRVVLRDTPVTVSLLELANSTSELVSDAVVPNGDYSELRFVITGGYIEVANEDGASTVFASSADYSGLPAGTQVGGQLHMPSYGTSGLKVKFSEKLTIEGEQKVLLVDFDVGQSFGKEAGNSGKWVMRPVIKSAEVTASGSIRVTADTAATVTLPVVDGHQVTLGDFNAVMTNEAGSRERLALTDEDGDGTYEAVFKFLIPGTFTVHLEPPSFVSASTAPDHPVTVEVGSGRDVANHFTITGATQQ</sequence>
<reference evidence="2 3" key="1">
    <citation type="journal article" date="2019" name="Science">
        <title>Social genes are selection hotspots in kin groups of a soil microbe.</title>
        <authorList>
            <person name="Wielgoss S."/>
            <person name="Wolfensberger R."/>
            <person name="Sun L."/>
            <person name="Fiegna F."/>
            <person name="Velicer G.J."/>
        </authorList>
    </citation>
    <scope>NUCLEOTIDE SEQUENCE [LARGE SCALE GENOMIC DNA]</scope>
    <source>
        <strain evidence="2 3">MC3.5.9c15</strain>
    </source>
</reference>
<gene>
    <name evidence="2" type="ORF">BHS09_18210</name>
</gene>
<proteinExistence type="predicted"/>
<evidence type="ECO:0000313" key="3">
    <source>
        <dbReference type="Proteomes" id="UP000320179"/>
    </source>
</evidence>
<dbReference type="Proteomes" id="UP000320179">
    <property type="component" value="Chromosome"/>
</dbReference>
<organism evidence="2 3">
    <name type="scientific">Myxococcus xanthus</name>
    <dbReference type="NCBI Taxonomy" id="34"/>
    <lineage>
        <taxon>Bacteria</taxon>
        <taxon>Pseudomonadati</taxon>
        <taxon>Myxococcota</taxon>
        <taxon>Myxococcia</taxon>
        <taxon>Myxococcales</taxon>
        <taxon>Cystobacterineae</taxon>
        <taxon>Myxococcaceae</taxon>
        <taxon>Myxococcus</taxon>
    </lineage>
</organism>
<dbReference type="EMBL" id="CP017174">
    <property type="protein sequence ID" value="QDE68758.1"/>
    <property type="molecule type" value="Genomic_DNA"/>
</dbReference>
<dbReference type="InterPro" id="IPR025491">
    <property type="entry name" value="DUF4382"/>
</dbReference>